<dbReference type="EMBL" id="MPUH01000742">
    <property type="protein sequence ID" value="OMJ74570.1"/>
    <property type="molecule type" value="Genomic_DNA"/>
</dbReference>
<reference evidence="1 2" key="1">
    <citation type="submission" date="2016-11" db="EMBL/GenBank/DDBJ databases">
        <title>The macronuclear genome of Stentor coeruleus: a giant cell with tiny introns.</title>
        <authorList>
            <person name="Slabodnick M."/>
            <person name="Ruby J.G."/>
            <person name="Reiff S.B."/>
            <person name="Swart E.C."/>
            <person name="Gosai S."/>
            <person name="Prabakaran S."/>
            <person name="Witkowska E."/>
            <person name="Larue G.E."/>
            <person name="Fisher S."/>
            <person name="Freeman R.M."/>
            <person name="Gunawardena J."/>
            <person name="Chu W."/>
            <person name="Stover N.A."/>
            <person name="Gregory B.D."/>
            <person name="Nowacki M."/>
            <person name="Derisi J."/>
            <person name="Roy S.W."/>
            <person name="Marshall W.F."/>
            <person name="Sood P."/>
        </authorList>
    </citation>
    <scope>NUCLEOTIDE SEQUENCE [LARGE SCALE GENOMIC DNA]</scope>
    <source>
        <strain evidence="1">WM001</strain>
    </source>
</reference>
<accession>A0A1R2BCZ9</accession>
<sequence length="153" mass="17651">MGEQDKTLVKRINISLSPESDYTRRANVLPKLFILKRQKGTSKSLRDATHCMETYSIAYIGENSGELTISSRKSVIPRLTRMQISRETRVRRISPNFCIHSVSENKSHKYYRPKPLTPASIGMRDFSEYTHKITCTPKSVKTLRKINKLMVMT</sequence>
<dbReference type="AlphaFoldDB" id="A0A1R2BCZ9"/>
<organism evidence="1 2">
    <name type="scientific">Stentor coeruleus</name>
    <dbReference type="NCBI Taxonomy" id="5963"/>
    <lineage>
        <taxon>Eukaryota</taxon>
        <taxon>Sar</taxon>
        <taxon>Alveolata</taxon>
        <taxon>Ciliophora</taxon>
        <taxon>Postciliodesmatophora</taxon>
        <taxon>Heterotrichea</taxon>
        <taxon>Heterotrichida</taxon>
        <taxon>Stentoridae</taxon>
        <taxon>Stentor</taxon>
    </lineage>
</organism>
<dbReference type="Proteomes" id="UP000187209">
    <property type="component" value="Unassembled WGS sequence"/>
</dbReference>
<evidence type="ECO:0000313" key="1">
    <source>
        <dbReference type="EMBL" id="OMJ74570.1"/>
    </source>
</evidence>
<name>A0A1R2BCZ9_9CILI</name>
<keyword evidence="2" id="KW-1185">Reference proteome</keyword>
<protein>
    <submittedName>
        <fullName evidence="1">Uncharacterized protein</fullName>
    </submittedName>
</protein>
<proteinExistence type="predicted"/>
<evidence type="ECO:0000313" key="2">
    <source>
        <dbReference type="Proteomes" id="UP000187209"/>
    </source>
</evidence>
<comment type="caution">
    <text evidence="1">The sequence shown here is derived from an EMBL/GenBank/DDBJ whole genome shotgun (WGS) entry which is preliminary data.</text>
</comment>
<gene>
    <name evidence="1" type="ORF">SteCoe_26469</name>
</gene>